<dbReference type="RefSeq" id="XP_009788512.1">
    <property type="nucleotide sequence ID" value="XM_009790210.1"/>
</dbReference>
<organism evidence="1 2">
    <name type="scientific">Nicotiana sylvestris</name>
    <name type="common">Wood tobacco</name>
    <name type="synonym">South American tobacco</name>
    <dbReference type="NCBI Taxonomy" id="4096"/>
    <lineage>
        <taxon>Eukaryota</taxon>
        <taxon>Viridiplantae</taxon>
        <taxon>Streptophyta</taxon>
        <taxon>Embryophyta</taxon>
        <taxon>Tracheophyta</taxon>
        <taxon>Spermatophyta</taxon>
        <taxon>Magnoliopsida</taxon>
        <taxon>eudicotyledons</taxon>
        <taxon>Gunneridae</taxon>
        <taxon>Pentapetalae</taxon>
        <taxon>asterids</taxon>
        <taxon>lamiids</taxon>
        <taxon>Solanales</taxon>
        <taxon>Solanaceae</taxon>
        <taxon>Nicotianoideae</taxon>
        <taxon>Nicotianeae</taxon>
        <taxon>Nicotiana</taxon>
    </lineage>
</organism>
<reference evidence="2" key="2">
    <citation type="submission" date="2025-08" db="UniProtKB">
        <authorList>
            <consortium name="RefSeq"/>
        </authorList>
    </citation>
    <scope>IDENTIFICATION</scope>
    <source>
        <tissue evidence="2">Leaf</tissue>
    </source>
</reference>
<dbReference type="KEGG" id="nsy:104236312"/>
<dbReference type="Proteomes" id="UP000189701">
    <property type="component" value="Unplaced"/>
</dbReference>
<protein>
    <submittedName>
        <fullName evidence="2">Uncharacterized protein LOC104236312</fullName>
    </submittedName>
</protein>
<proteinExistence type="predicted"/>
<dbReference type="AlphaFoldDB" id="A0A1U7X8S9"/>
<gene>
    <name evidence="2" type="primary">LOC104236312</name>
</gene>
<name>A0A1U7X8S9_NICSY</name>
<dbReference type="GeneID" id="104236312"/>
<evidence type="ECO:0000313" key="1">
    <source>
        <dbReference type="Proteomes" id="UP000189701"/>
    </source>
</evidence>
<accession>A0A1U7X8S9</accession>
<evidence type="ECO:0000313" key="2">
    <source>
        <dbReference type="RefSeq" id="XP_009788512.1"/>
    </source>
</evidence>
<reference evidence="1" key="1">
    <citation type="journal article" date="2013" name="Genome Biol.">
        <title>Reference genomes and transcriptomes of Nicotiana sylvestris and Nicotiana tomentosiformis.</title>
        <authorList>
            <person name="Sierro N."/>
            <person name="Battey J.N."/>
            <person name="Ouadi S."/>
            <person name="Bovet L."/>
            <person name="Goepfert S."/>
            <person name="Bakaher N."/>
            <person name="Peitsch M.C."/>
            <person name="Ivanov N.V."/>
        </authorList>
    </citation>
    <scope>NUCLEOTIDE SEQUENCE [LARGE SCALE GENOMIC DNA]</scope>
</reference>
<keyword evidence="1" id="KW-1185">Reference proteome</keyword>
<sequence length="100" mass="11452">MTGTHWVSEIKAEHFTPKVDIVVQNEISTGFYNIVCGAGLTSCFLVPLKRKILKLYLTLSRTLLLLVNQLEEFEYLCFTVLNCRGLKPSFDFVSHRVSRI</sequence>